<dbReference type="AlphaFoldDB" id="A0A9D2SMW2"/>
<gene>
    <name evidence="2" type="ORF">H9705_04740</name>
</gene>
<dbReference type="GO" id="GO:0003677">
    <property type="term" value="F:DNA binding"/>
    <property type="evidence" value="ECO:0007669"/>
    <property type="project" value="UniProtKB-KW"/>
</dbReference>
<feature type="region of interest" description="Disordered" evidence="1">
    <location>
        <begin position="1"/>
        <end position="25"/>
    </location>
</feature>
<protein>
    <submittedName>
        <fullName evidence="2">DNA-binding protein</fullName>
    </submittedName>
</protein>
<comment type="caution">
    <text evidence="2">The sequence shown here is derived from an EMBL/GenBank/DDBJ whole genome shotgun (WGS) entry which is preliminary data.</text>
</comment>
<feature type="compositionally biased region" description="Low complexity" evidence="1">
    <location>
        <begin position="88"/>
        <end position="103"/>
    </location>
</feature>
<reference evidence="2" key="2">
    <citation type="submission" date="2021-04" db="EMBL/GenBank/DDBJ databases">
        <authorList>
            <person name="Gilroy R."/>
        </authorList>
    </citation>
    <scope>NUCLEOTIDE SEQUENCE</scope>
    <source>
        <strain evidence="2">CHK185-5351</strain>
    </source>
</reference>
<reference evidence="2" key="1">
    <citation type="journal article" date="2021" name="PeerJ">
        <title>Extensive microbial diversity within the chicken gut microbiome revealed by metagenomics and culture.</title>
        <authorList>
            <person name="Gilroy R."/>
            <person name="Ravi A."/>
            <person name="Getino M."/>
            <person name="Pursley I."/>
            <person name="Horton D.L."/>
            <person name="Alikhan N.F."/>
            <person name="Baker D."/>
            <person name="Gharbi K."/>
            <person name="Hall N."/>
            <person name="Watson M."/>
            <person name="Adriaenssens E.M."/>
            <person name="Foster-Nyarko E."/>
            <person name="Jarju S."/>
            <person name="Secka A."/>
            <person name="Antonio M."/>
            <person name="Oren A."/>
            <person name="Chaudhuri R.R."/>
            <person name="La Ragione R."/>
            <person name="Hildebrand F."/>
            <person name="Pallen M.J."/>
        </authorList>
    </citation>
    <scope>NUCLEOTIDE SEQUENCE</scope>
    <source>
        <strain evidence="2">CHK185-5351</strain>
    </source>
</reference>
<feature type="compositionally biased region" description="Low complexity" evidence="1">
    <location>
        <begin position="1"/>
        <end position="11"/>
    </location>
</feature>
<sequence>MATKKTPVTTAKTEKEEAVKADAKVTEAAKKSEALKIEAEKKEEPKKIEAVTPVALVEASEEKEAAPKKKAARKPAAKKETGEKTPAKAKTTKTTAKKTTSSRTAKKAEKKEEVILQFGGREINDKDLVARVNEIWTGDLGRKAADLKDLRIYVKPEEYTAYYVINDDVTGSFDL</sequence>
<evidence type="ECO:0000313" key="3">
    <source>
        <dbReference type="Proteomes" id="UP000823849"/>
    </source>
</evidence>
<dbReference type="Pfam" id="PF20069">
    <property type="entry name" value="DUF6465"/>
    <property type="match status" value="1"/>
</dbReference>
<feature type="region of interest" description="Disordered" evidence="1">
    <location>
        <begin position="57"/>
        <end position="110"/>
    </location>
</feature>
<proteinExistence type="predicted"/>
<dbReference type="Proteomes" id="UP000823849">
    <property type="component" value="Unassembled WGS sequence"/>
</dbReference>
<evidence type="ECO:0000313" key="2">
    <source>
        <dbReference type="EMBL" id="HJC15119.1"/>
    </source>
</evidence>
<accession>A0A9D2SMW2</accession>
<organism evidence="2 3">
    <name type="scientific">Candidatus Fusicatenibacter intestinigallinarum</name>
    <dbReference type="NCBI Taxonomy" id="2838598"/>
    <lineage>
        <taxon>Bacteria</taxon>
        <taxon>Bacillati</taxon>
        <taxon>Bacillota</taxon>
        <taxon>Clostridia</taxon>
        <taxon>Lachnospirales</taxon>
        <taxon>Lachnospiraceae</taxon>
        <taxon>Fusicatenibacter</taxon>
    </lineage>
</organism>
<feature type="compositionally biased region" description="Basic and acidic residues" evidence="1">
    <location>
        <begin position="77"/>
        <end position="86"/>
    </location>
</feature>
<feature type="compositionally biased region" description="Basic and acidic residues" evidence="1">
    <location>
        <begin position="12"/>
        <end position="25"/>
    </location>
</feature>
<name>A0A9D2SMW2_9FIRM</name>
<keyword evidence="2" id="KW-0238">DNA-binding</keyword>
<evidence type="ECO:0000256" key="1">
    <source>
        <dbReference type="SAM" id="MobiDB-lite"/>
    </source>
</evidence>
<dbReference type="EMBL" id="DWWU01000020">
    <property type="protein sequence ID" value="HJC15119.1"/>
    <property type="molecule type" value="Genomic_DNA"/>
</dbReference>
<dbReference type="InterPro" id="IPR046313">
    <property type="entry name" value="DUF6465"/>
</dbReference>